<evidence type="ECO:0000256" key="1">
    <source>
        <dbReference type="SAM" id="Phobius"/>
    </source>
</evidence>
<protein>
    <submittedName>
        <fullName evidence="2">Uncharacterized protein</fullName>
    </submittedName>
</protein>
<dbReference type="EMBL" id="JACHOQ010000004">
    <property type="protein sequence ID" value="MBB5740312.1"/>
    <property type="molecule type" value="Genomic_DNA"/>
</dbReference>
<keyword evidence="1" id="KW-1133">Transmembrane helix</keyword>
<keyword evidence="3" id="KW-1185">Reference proteome</keyword>
<name>A0A7W9C806_9CAUL</name>
<dbReference type="Proteomes" id="UP000527324">
    <property type="component" value="Unassembled WGS sequence"/>
</dbReference>
<reference evidence="2 3" key="1">
    <citation type="submission" date="2020-08" db="EMBL/GenBank/DDBJ databases">
        <title>Genomic Encyclopedia of Type Strains, Phase IV (KMG-IV): sequencing the most valuable type-strain genomes for metagenomic binning, comparative biology and taxonomic classification.</title>
        <authorList>
            <person name="Goeker M."/>
        </authorList>
    </citation>
    <scope>NUCLEOTIDE SEQUENCE [LARGE SCALE GENOMIC DNA]</scope>
    <source>
        <strain evidence="2 3">DSM 4731</strain>
    </source>
</reference>
<gene>
    <name evidence="2" type="ORF">GGQ93_002030</name>
</gene>
<proteinExistence type="predicted"/>
<keyword evidence="1" id="KW-0472">Membrane</keyword>
<dbReference type="RefSeq" id="WP_221233662.1">
    <property type="nucleotide sequence ID" value="NZ_CAJFZW010000018.1"/>
</dbReference>
<accession>A0A7W9C806</accession>
<organism evidence="2 3">
    <name type="scientific">Brevundimonas aurantiaca</name>
    <dbReference type="NCBI Taxonomy" id="74316"/>
    <lineage>
        <taxon>Bacteria</taxon>
        <taxon>Pseudomonadati</taxon>
        <taxon>Pseudomonadota</taxon>
        <taxon>Alphaproteobacteria</taxon>
        <taxon>Caulobacterales</taxon>
        <taxon>Caulobacteraceae</taxon>
        <taxon>Brevundimonas</taxon>
    </lineage>
</organism>
<keyword evidence="1" id="KW-0812">Transmembrane</keyword>
<evidence type="ECO:0000313" key="3">
    <source>
        <dbReference type="Proteomes" id="UP000527324"/>
    </source>
</evidence>
<sequence>MILRPYPRRTQVPIGAALIGAAVVGAVVIAGDPVAAQAASGAADRFYERSFVLAANERCGLFQPQLTAALSASTWQARGAALRAGADPRRLSEAAARARARAAAAACDSADMKTVSGRVKAAFAGWSRTARMTFPGDRAAWSADRAAYSRPTWRLMQGTAVGGSPVRFGLVGAMDRADQLTAVVSWQGRSRPTGVRLVMRDTTVAPRPWLARELPPAAQRRVFWASGVTTADPGLLVQGRTAGQAWRFPLAAADALSGLDPREVFTVEFVFRDGSVARTVFEAGDFAAGRAFLAMGQT</sequence>
<feature type="transmembrane region" description="Helical" evidence="1">
    <location>
        <begin position="12"/>
        <end position="31"/>
    </location>
</feature>
<evidence type="ECO:0000313" key="2">
    <source>
        <dbReference type="EMBL" id="MBB5740312.1"/>
    </source>
</evidence>
<comment type="caution">
    <text evidence="2">The sequence shown here is derived from an EMBL/GenBank/DDBJ whole genome shotgun (WGS) entry which is preliminary data.</text>
</comment>
<dbReference type="AlphaFoldDB" id="A0A7W9C806"/>